<dbReference type="AlphaFoldDB" id="A0A7W8B9U2"/>
<sequence length="346" mass="36314">MSATLDAGGSGRAGQPSSAMPFAEKIVPPYARIAAELRRRIADGALAPGDRVPSTRRIAQEWNVALATAAKVLTTLRQEGLAEARPRVGTVVAGPGGGPARTAPGGPARTPEKAAPAHDRELTRERVVRAAVELADSEGLAALAMRGVAARLGVAAMSPYRHVNSKEDLVFLMADAVLAKAVYPQGAPAGRRSRLELGARTLWELHRAHPWLAQIGPLTRPLAVPSLIAYSEWMLAALDGHGLAPATMLDLNTLLYSYIQGTAVHLEREARAAGATGLTGEQWVDSQAAAYGALVASGRFPTFAKVLGSLGEEGYDLRIDAMFELGLTSMLDGLTALVEGAGRTRP</sequence>
<dbReference type="Pfam" id="PF00392">
    <property type="entry name" value="GntR"/>
    <property type="match status" value="1"/>
</dbReference>
<feature type="compositionally biased region" description="Low complexity" evidence="5">
    <location>
        <begin position="100"/>
        <end position="109"/>
    </location>
</feature>
<dbReference type="PROSITE" id="PS50949">
    <property type="entry name" value="HTH_GNTR"/>
    <property type="match status" value="1"/>
</dbReference>
<reference evidence="8 9" key="1">
    <citation type="submission" date="2020-08" db="EMBL/GenBank/DDBJ databases">
        <title>Genomic Encyclopedia of Type Strains, Phase III (KMG-III): the genomes of soil and plant-associated and newly described type strains.</title>
        <authorList>
            <person name="Whitman W."/>
        </authorList>
    </citation>
    <scope>NUCLEOTIDE SEQUENCE [LARGE SCALE GENOMIC DNA]</scope>
    <source>
        <strain evidence="8 9">CECT 3259</strain>
    </source>
</reference>
<dbReference type="SMART" id="SM00345">
    <property type="entry name" value="HTH_GNTR"/>
    <property type="match status" value="1"/>
</dbReference>
<dbReference type="SUPFAM" id="SSF46689">
    <property type="entry name" value="Homeodomain-like"/>
    <property type="match status" value="1"/>
</dbReference>
<comment type="caution">
    <text evidence="8">The sequence shown here is derived from an EMBL/GenBank/DDBJ whole genome shotgun (WGS) entry which is preliminary data.</text>
</comment>
<accession>A0A7W8B9U2</accession>
<feature type="region of interest" description="Disordered" evidence="5">
    <location>
        <begin position="1"/>
        <end position="20"/>
    </location>
</feature>
<dbReference type="GO" id="GO:0003700">
    <property type="term" value="F:DNA-binding transcription factor activity"/>
    <property type="evidence" value="ECO:0007669"/>
    <property type="project" value="InterPro"/>
</dbReference>
<evidence type="ECO:0000256" key="5">
    <source>
        <dbReference type="SAM" id="MobiDB-lite"/>
    </source>
</evidence>
<dbReference type="CDD" id="cd07377">
    <property type="entry name" value="WHTH_GntR"/>
    <property type="match status" value="1"/>
</dbReference>
<dbReference type="Gene3D" id="1.10.10.60">
    <property type="entry name" value="Homeodomain-like"/>
    <property type="match status" value="1"/>
</dbReference>
<dbReference type="PROSITE" id="PS50977">
    <property type="entry name" value="HTH_TETR_2"/>
    <property type="match status" value="1"/>
</dbReference>
<dbReference type="InterPro" id="IPR036390">
    <property type="entry name" value="WH_DNA-bd_sf"/>
</dbReference>
<name>A0A7W8B9U2_STREU</name>
<dbReference type="Pfam" id="PF02909">
    <property type="entry name" value="TetR_C_1"/>
    <property type="match status" value="1"/>
</dbReference>
<feature type="domain" description="HTH gntR-type" evidence="6">
    <location>
        <begin position="27"/>
        <end position="95"/>
    </location>
</feature>
<evidence type="ECO:0000256" key="3">
    <source>
        <dbReference type="ARBA" id="ARBA00023163"/>
    </source>
</evidence>
<keyword evidence="2 4" id="KW-0238">DNA-binding</keyword>
<dbReference type="InterPro" id="IPR000524">
    <property type="entry name" value="Tscrpt_reg_HTH_GntR"/>
</dbReference>
<dbReference type="Pfam" id="PF00440">
    <property type="entry name" value="TetR_N"/>
    <property type="match status" value="1"/>
</dbReference>
<feature type="region of interest" description="Disordered" evidence="5">
    <location>
        <begin position="88"/>
        <end position="121"/>
    </location>
</feature>
<dbReference type="InterPro" id="IPR036388">
    <property type="entry name" value="WH-like_DNA-bd_sf"/>
</dbReference>
<dbReference type="EMBL" id="JACHJF010000007">
    <property type="protein sequence ID" value="MBB5119436.1"/>
    <property type="molecule type" value="Genomic_DNA"/>
</dbReference>
<dbReference type="Proteomes" id="UP000528608">
    <property type="component" value="Unassembled WGS sequence"/>
</dbReference>
<dbReference type="InterPro" id="IPR050109">
    <property type="entry name" value="HTH-type_TetR-like_transc_reg"/>
</dbReference>
<protein>
    <submittedName>
        <fullName evidence="8">AcrR family transcriptional regulator</fullName>
    </submittedName>
</protein>
<dbReference type="PANTHER" id="PTHR30055:SF151">
    <property type="entry name" value="TRANSCRIPTIONAL REGULATORY PROTEIN"/>
    <property type="match status" value="1"/>
</dbReference>
<evidence type="ECO:0000256" key="2">
    <source>
        <dbReference type="ARBA" id="ARBA00023125"/>
    </source>
</evidence>
<dbReference type="SUPFAM" id="SSF48498">
    <property type="entry name" value="Tetracyclin repressor-like, C-terminal domain"/>
    <property type="match status" value="1"/>
</dbReference>
<dbReference type="PANTHER" id="PTHR30055">
    <property type="entry name" value="HTH-TYPE TRANSCRIPTIONAL REGULATOR RUTR"/>
    <property type="match status" value="1"/>
</dbReference>
<keyword evidence="1" id="KW-0805">Transcription regulation</keyword>
<keyword evidence="3" id="KW-0804">Transcription</keyword>
<dbReference type="InterPro" id="IPR009057">
    <property type="entry name" value="Homeodomain-like_sf"/>
</dbReference>
<dbReference type="GO" id="GO:0000976">
    <property type="term" value="F:transcription cis-regulatory region binding"/>
    <property type="evidence" value="ECO:0007669"/>
    <property type="project" value="TreeGrafter"/>
</dbReference>
<evidence type="ECO:0000256" key="4">
    <source>
        <dbReference type="PROSITE-ProRule" id="PRU00335"/>
    </source>
</evidence>
<evidence type="ECO:0000259" key="6">
    <source>
        <dbReference type="PROSITE" id="PS50949"/>
    </source>
</evidence>
<organism evidence="8 9">
    <name type="scientific">Streptomyces eurocidicus</name>
    <name type="common">Streptoverticillium eurocidicus</name>
    <dbReference type="NCBI Taxonomy" id="66423"/>
    <lineage>
        <taxon>Bacteria</taxon>
        <taxon>Bacillati</taxon>
        <taxon>Actinomycetota</taxon>
        <taxon>Actinomycetes</taxon>
        <taxon>Kitasatosporales</taxon>
        <taxon>Streptomycetaceae</taxon>
        <taxon>Streptomyces</taxon>
    </lineage>
</organism>
<feature type="compositionally biased region" description="Basic and acidic residues" evidence="5">
    <location>
        <begin position="110"/>
        <end position="121"/>
    </location>
</feature>
<feature type="DNA-binding region" description="H-T-H motif" evidence="4">
    <location>
        <begin position="144"/>
        <end position="163"/>
    </location>
</feature>
<dbReference type="Gene3D" id="1.10.10.10">
    <property type="entry name" value="Winged helix-like DNA-binding domain superfamily/Winged helix DNA-binding domain"/>
    <property type="match status" value="1"/>
</dbReference>
<evidence type="ECO:0000313" key="8">
    <source>
        <dbReference type="EMBL" id="MBB5119436.1"/>
    </source>
</evidence>
<evidence type="ECO:0000259" key="7">
    <source>
        <dbReference type="PROSITE" id="PS50977"/>
    </source>
</evidence>
<feature type="domain" description="HTH tetR-type" evidence="7">
    <location>
        <begin position="121"/>
        <end position="181"/>
    </location>
</feature>
<dbReference type="InterPro" id="IPR004111">
    <property type="entry name" value="Repressor_TetR_C"/>
</dbReference>
<evidence type="ECO:0000256" key="1">
    <source>
        <dbReference type="ARBA" id="ARBA00023015"/>
    </source>
</evidence>
<dbReference type="InterPro" id="IPR001647">
    <property type="entry name" value="HTH_TetR"/>
</dbReference>
<gene>
    <name evidence="8" type="ORF">FHS36_002869</name>
</gene>
<proteinExistence type="predicted"/>
<dbReference type="SUPFAM" id="SSF46785">
    <property type="entry name" value="Winged helix' DNA-binding domain"/>
    <property type="match status" value="1"/>
</dbReference>
<dbReference type="InterPro" id="IPR036271">
    <property type="entry name" value="Tet_transcr_reg_TetR-rel_C_sf"/>
</dbReference>
<dbReference type="Gene3D" id="1.10.357.10">
    <property type="entry name" value="Tetracycline Repressor, domain 2"/>
    <property type="match status" value="1"/>
</dbReference>
<evidence type="ECO:0000313" key="9">
    <source>
        <dbReference type="Proteomes" id="UP000528608"/>
    </source>
</evidence>
<dbReference type="GO" id="GO:0045892">
    <property type="term" value="P:negative regulation of DNA-templated transcription"/>
    <property type="evidence" value="ECO:0007669"/>
    <property type="project" value="InterPro"/>
</dbReference>